<sequence length="605" mass="65098">MPTHTFGEFDLDEEARSLTLRGEPVAMQPLVFDLLTYLVRHAGRVVPKDELLDRLWPGLHVTEASLQRAVSLARGALRLGGLDGSLRSIVRVGYRFGLDRASMTDLAARTPVGSEAVALARQAAGDRRWSEADERFAEADREHRLGPEDLDLWAFSLECLARPKGATPIYARAVEGHLALGDHARAAHSAAQLSKVHLELGHPDAGRAWLARAEELLRSDTALAPLAYILWLKSRYAVFAGRPDESLDIIGRAIECAEAAGSASLRALTMAYQGFYHITLGQIAEGRACQDQAAAIALSSEVDPLSGGLVYCSILWTCRTFADWSRAAQWCPGFELWCDMAFAQITGACRLHHADTLGAVGQLPEALIEIDHAIDGLTREGTWEIGDACRVRGDILAMLGDPEGAGEAYQRAIAFGWDAEPGLAQLLAASGDVRGALASIERALGSRSWYGLQRRGWLLANAAQIAAAAGLSAEAQAALDELDRPGDPTPIPAIRAMAVEARADLAAQGGDPVAALHLLHFARQLWTSVRHEYHAARLRLRLGDLLDASGDRSGARMERAAARAAAERIGARELLAKALDQAAEGRCPEEREATVTTLRRASSAA</sequence>
<dbReference type="Proteomes" id="UP000019666">
    <property type="component" value="Unassembled WGS sequence"/>
</dbReference>
<evidence type="ECO:0000313" key="5">
    <source>
        <dbReference type="Proteomes" id="UP000019666"/>
    </source>
</evidence>
<dbReference type="SUPFAM" id="SSF48452">
    <property type="entry name" value="TPR-like"/>
    <property type="match status" value="2"/>
</dbReference>
<evidence type="ECO:0000256" key="1">
    <source>
        <dbReference type="ARBA" id="ARBA00023125"/>
    </source>
</evidence>
<dbReference type="OrthoDB" id="341967at2"/>
<dbReference type="InterPro" id="IPR011990">
    <property type="entry name" value="TPR-like_helical_dom_sf"/>
</dbReference>
<evidence type="ECO:0000256" key="2">
    <source>
        <dbReference type="PROSITE-ProRule" id="PRU01091"/>
    </source>
</evidence>
<dbReference type="SUPFAM" id="SSF46894">
    <property type="entry name" value="C-terminal effector domain of the bipartite response regulators"/>
    <property type="match status" value="1"/>
</dbReference>
<evidence type="ECO:0000259" key="3">
    <source>
        <dbReference type="PROSITE" id="PS51755"/>
    </source>
</evidence>
<dbReference type="STRING" id="442562.Rumeso_00329"/>
<accession>A0A017HVD7</accession>
<dbReference type="HOGENOM" id="CLU_466795_0_0_5"/>
<reference evidence="4 5" key="1">
    <citation type="submission" date="2013-02" db="EMBL/GenBank/DDBJ databases">
        <authorList>
            <person name="Fiebig A."/>
            <person name="Goeker M."/>
            <person name="Klenk H.-P.P."/>
        </authorList>
    </citation>
    <scope>NUCLEOTIDE SEQUENCE [LARGE SCALE GENOMIC DNA]</scope>
    <source>
        <strain evidence="4 5">DSM 19309</strain>
    </source>
</reference>
<dbReference type="PANTHER" id="PTHR47691:SF3">
    <property type="entry name" value="HTH-TYPE TRANSCRIPTIONAL REGULATOR RV0890C-RELATED"/>
    <property type="match status" value="1"/>
</dbReference>
<dbReference type="RefSeq" id="WP_051521578.1">
    <property type="nucleotide sequence ID" value="NZ_KK088619.1"/>
</dbReference>
<dbReference type="InterPro" id="IPR016032">
    <property type="entry name" value="Sig_transdc_resp-reg_C-effctor"/>
</dbReference>
<protein>
    <submittedName>
        <fullName evidence="4">Transcriptional regulator, CadC</fullName>
    </submittedName>
</protein>
<dbReference type="PATRIC" id="fig|442562.3.peg.328"/>
<dbReference type="EMBL" id="AOSK01000016">
    <property type="protein sequence ID" value="EYD78093.1"/>
    <property type="molecule type" value="Genomic_DNA"/>
</dbReference>
<dbReference type="Gene3D" id="1.10.10.10">
    <property type="entry name" value="Winged helix-like DNA-binding domain superfamily/Winged helix DNA-binding domain"/>
    <property type="match status" value="1"/>
</dbReference>
<dbReference type="Pfam" id="PF00486">
    <property type="entry name" value="Trans_reg_C"/>
    <property type="match status" value="1"/>
</dbReference>
<feature type="DNA-binding region" description="OmpR/PhoB-type" evidence="2">
    <location>
        <begin position="1"/>
        <end position="98"/>
    </location>
</feature>
<evidence type="ECO:0000313" key="4">
    <source>
        <dbReference type="EMBL" id="EYD78093.1"/>
    </source>
</evidence>
<gene>
    <name evidence="4" type="ORF">Rumeso_00329</name>
</gene>
<dbReference type="CDD" id="cd00383">
    <property type="entry name" value="trans_reg_C"/>
    <property type="match status" value="1"/>
</dbReference>
<dbReference type="GO" id="GO:0000160">
    <property type="term" value="P:phosphorelay signal transduction system"/>
    <property type="evidence" value="ECO:0007669"/>
    <property type="project" value="InterPro"/>
</dbReference>
<name>A0A017HVD7_9RHOB</name>
<dbReference type="Gene3D" id="1.25.40.10">
    <property type="entry name" value="Tetratricopeptide repeat domain"/>
    <property type="match status" value="1"/>
</dbReference>
<dbReference type="GO" id="GO:0003677">
    <property type="term" value="F:DNA binding"/>
    <property type="evidence" value="ECO:0007669"/>
    <property type="project" value="UniProtKB-UniRule"/>
</dbReference>
<dbReference type="AlphaFoldDB" id="A0A017HVD7"/>
<dbReference type="InterPro" id="IPR036388">
    <property type="entry name" value="WH-like_DNA-bd_sf"/>
</dbReference>
<feature type="domain" description="OmpR/PhoB-type" evidence="3">
    <location>
        <begin position="1"/>
        <end position="98"/>
    </location>
</feature>
<keyword evidence="5" id="KW-1185">Reference proteome</keyword>
<dbReference type="PANTHER" id="PTHR47691">
    <property type="entry name" value="REGULATOR-RELATED"/>
    <property type="match status" value="1"/>
</dbReference>
<dbReference type="PROSITE" id="PS51755">
    <property type="entry name" value="OMPR_PHOB"/>
    <property type="match status" value="1"/>
</dbReference>
<comment type="caution">
    <text evidence="4">The sequence shown here is derived from an EMBL/GenBank/DDBJ whole genome shotgun (WGS) entry which is preliminary data.</text>
</comment>
<dbReference type="InterPro" id="IPR001867">
    <property type="entry name" value="OmpR/PhoB-type_DNA-bd"/>
</dbReference>
<dbReference type="GO" id="GO:0006355">
    <property type="term" value="P:regulation of DNA-templated transcription"/>
    <property type="evidence" value="ECO:0007669"/>
    <property type="project" value="InterPro"/>
</dbReference>
<organism evidence="4 5">
    <name type="scientific">Rubellimicrobium mesophilum DSM 19309</name>
    <dbReference type="NCBI Taxonomy" id="442562"/>
    <lineage>
        <taxon>Bacteria</taxon>
        <taxon>Pseudomonadati</taxon>
        <taxon>Pseudomonadota</taxon>
        <taxon>Alphaproteobacteria</taxon>
        <taxon>Rhodobacterales</taxon>
        <taxon>Roseobacteraceae</taxon>
        <taxon>Rubellimicrobium</taxon>
    </lineage>
</organism>
<proteinExistence type="predicted"/>
<dbReference type="SMART" id="SM00862">
    <property type="entry name" value="Trans_reg_C"/>
    <property type="match status" value="1"/>
</dbReference>
<keyword evidence="1 2" id="KW-0238">DNA-binding</keyword>